<proteinExistence type="inferred from homology"/>
<feature type="chain" id="PRO_5023304509" description="Phosphatidylserine decarboxylase beta chain" evidence="12">
    <location>
        <begin position="1"/>
        <end position="244"/>
    </location>
</feature>
<keyword evidence="4 12" id="KW-0210">Decarboxylase</keyword>
<name>A0A075QZ70_BRELA</name>
<dbReference type="HAMAP" id="MF_00662">
    <property type="entry name" value="PS_decarb_PSD_B_type1"/>
    <property type="match status" value="1"/>
</dbReference>
<keyword evidence="14" id="KW-1185">Reference proteome</keyword>
<evidence type="ECO:0000313" key="14">
    <source>
        <dbReference type="Proteomes" id="UP000005850"/>
    </source>
</evidence>
<keyword evidence="3 12" id="KW-0444">Lipid biosynthesis</keyword>
<organism evidence="13 14">
    <name type="scientific">Brevibacillus laterosporus LMG 15441</name>
    <dbReference type="NCBI Taxonomy" id="1042163"/>
    <lineage>
        <taxon>Bacteria</taxon>
        <taxon>Bacillati</taxon>
        <taxon>Bacillota</taxon>
        <taxon>Bacilli</taxon>
        <taxon>Bacillales</taxon>
        <taxon>Paenibacillaceae</taxon>
        <taxon>Brevibacillus</taxon>
    </lineage>
</organism>
<dbReference type="InterPro" id="IPR003817">
    <property type="entry name" value="PS_Dcarbxylase"/>
</dbReference>
<comment type="PTM">
    <text evidence="12">Is synthesized initially as an inactive proenzyme. Formation of the active enzyme involves a self-maturation process in which the active site pyruvoyl group is generated from an internal serine residue via an autocatalytic post-translational modification. Two non-identical subunits are generated from the proenzyme in this reaction, and the pyruvate is formed at the N-terminus of the alpha chain, which is derived from the carboxyl end of the proenzyme. The autoendoproteolytic cleavage occurs by a canonical serine protease mechanism, in which the side chain hydroxyl group of the serine supplies its oxygen atom to form the C-terminus of the beta chain, while the remainder of the serine residue undergoes an oxidative deamination to produce ammonia and the pyruvoyl prosthetic group on the alpha chain. During this reaction, the Ser that is part of the protease active site of the proenzyme becomes the pyruvoyl prosthetic group, which constitutes an essential element of the active site of the mature decarboxylase.</text>
</comment>
<evidence type="ECO:0000256" key="5">
    <source>
        <dbReference type="ARBA" id="ARBA00023098"/>
    </source>
</evidence>
<evidence type="ECO:0000256" key="3">
    <source>
        <dbReference type="ARBA" id="ARBA00022516"/>
    </source>
</evidence>
<dbReference type="UniPathway" id="UPA00558">
    <property type="reaction ID" value="UER00616"/>
</dbReference>
<keyword evidence="5 12" id="KW-0443">Lipid metabolism</keyword>
<evidence type="ECO:0000256" key="7">
    <source>
        <dbReference type="ARBA" id="ARBA00023145"/>
    </source>
</evidence>
<dbReference type="GO" id="GO:0005886">
    <property type="term" value="C:plasma membrane"/>
    <property type="evidence" value="ECO:0007669"/>
    <property type="project" value="UniProtKB-SubCell"/>
</dbReference>
<dbReference type="PANTHER" id="PTHR10067">
    <property type="entry name" value="PHOSPHATIDYLSERINE DECARBOXYLASE"/>
    <property type="match status" value="1"/>
</dbReference>
<feature type="active site" description="Charge relay system; for autoendoproteolytic cleavage activity" evidence="12">
    <location>
        <position position="245"/>
    </location>
</feature>
<keyword evidence="6 12" id="KW-0472">Membrane</keyword>
<protein>
    <recommendedName>
        <fullName evidence="12">Phosphatidylserine decarboxylase proenzyme</fullName>
        <ecNumber evidence="12">4.1.1.65</ecNumber>
    </recommendedName>
    <component>
        <recommendedName>
            <fullName evidence="12">Phosphatidylserine decarboxylase alpha chain</fullName>
        </recommendedName>
    </component>
    <component>
        <recommendedName>
            <fullName evidence="12">Phosphatidylserine decarboxylase beta chain</fullName>
        </recommendedName>
    </component>
</protein>
<evidence type="ECO:0000256" key="4">
    <source>
        <dbReference type="ARBA" id="ARBA00022793"/>
    </source>
</evidence>
<evidence type="ECO:0000256" key="8">
    <source>
        <dbReference type="ARBA" id="ARBA00023209"/>
    </source>
</evidence>
<sequence>MKKRVFQGLINKLPQNVMSRQMGKVASSRFSRFAIQKYINHYQIDVSEIEKPVREYRSLKEFFTRRLKPEARPIDMDAEIVSPVDGKVSQMGDIQQGTLIQAKGKTYTVSQLLGNDEHVACRFNGGSFMTIYLSPRDYHRIHMPVEGKLFKYSYLPGKLYPVNNIGVEHVEQLFARNERLITYVQSKACGNVAVVKVGALFVGSVKVTYNTQTTNVKNGKQVCEAIGGTPLFEKGRELGWFEFGSTVILLFEKSKMNWAEGIQEGSVLKMGQKIASSVTVE</sequence>
<evidence type="ECO:0000256" key="6">
    <source>
        <dbReference type="ARBA" id="ARBA00023136"/>
    </source>
</evidence>
<feature type="active site" description="Schiff-base intermediate with substrate; via pyruvic acid; for decarboxylase activity" evidence="12">
    <location>
        <position position="245"/>
    </location>
</feature>
<dbReference type="eggNOG" id="COG0688">
    <property type="taxonomic scope" value="Bacteria"/>
</dbReference>
<evidence type="ECO:0000256" key="10">
    <source>
        <dbReference type="ARBA" id="ARBA00023264"/>
    </source>
</evidence>
<feature type="active site" description="Charge relay system; for autoendoproteolytic cleavage activity" evidence="12">
    <location>
        <position position="85"/>
    </location>
</feature>
<dbReference type="HOGENOM" id="CLU_029061_4_0_9"/>
<dbReference type="AlphaFoldDB" id="A0A075QZ70"/>
<dbReference type="RefSeq" id="WP_003335664.1">
    <property type="nucleotide sequence ID" value="NZ_CP007806.1"/>
</dbReference>
<dbReference type="STRING" id="1042163.BRLA_c005160"/>
<evidence type="ECO:0000256" key="12">
    <source>
        <dbReference type="HAMAP-Rule" id="MF_00662"/>
    </source>
</evidence>
<dbReference type="InterPro" id="IPR033177">
    <property type="entry name" value="PSD-B"/>
</dbReference>
<keyword evidence="7 12" id="KW-0865">Zymogen</keyword>
<evidence type="ECO:0000256" key="1">
    <source>
        <dbReference type="ARBA" id="ARBA00005189"/>
    </source>
</evidence>
<comment type="subunit">
    <text evidence="12">Heterodimer of a large membrane-associated beta subunit and a small pyruvoyl-containing alpha subunit.</text>
</comment>
<comment type="cofactor">
    <cofactor evidence="12">
        <name>pyruvate</name>
        <dbReference type="ChEBI" id="CHEBI:15361"/>
    </cofactor>
    <text evidence="12">Binds 1 pyruvoyl group covalently per subunit.</text>
</comment>
<comment type="function">
    <text evidence="12">Catalyzes the formation of phosphatidylethanolamine (PtdEtn) from phosphatidylserine (PtdSer).</text>
</comment>
<evidence type="ECO:0000313" key="13">
    <source>
        <dbReference type="EMBL" id="AIG24874.1"/>
    </source>
</evidence>
<keyword evidence="10 12" id="KW-1208">Phospholipid metabolism</keyword>
<dbReference type="Proteomes" id="UP000005850">
    <property type="component" value="Chromosome"/>
</dbReference>
<comment type="subcellular location">
    <subcellularLocation>
        <location evidence="12">Cell membrane</location>
        <topology evidence="12">Peripheral membrane protein</topology>
    </subcellularLocation>
</comment>
<evidence type="ECO:0000256" key="11">
    <source>
        <dbReference type="ARBA" id="ARBA00023317"/>
    </source>
</evidence>
<dbReference type="Pfam" id="PF02666">
    <property type="entry name" value="PS_Dcarbxylase"/>
    <property type="match status" value="1"/>
</dbReference>
<dbReference type="EC" id="4.1.1.65" evidence="12"/>
<accession>A0A075QZ70</accession>
<keyword evidence="9 12" id="KW-0456">Lyase</keyword>
<evidence type="ECO:0000256" key="9">
    <source>
        <dbReference type="ARBA" id="ARBA00023239"/>
    </source>
</evidence>
<dbReference type="InterPro" id="IPR033178">
    <property type="entry name" value="PSD_type1_pro"/>
</dbReference>
<keyword evidence="11 12" id="KW-0670">Pyruvate</keyword>
<dbReference type="EMBL" id="CP007806">
    <property type="protein sequence ID" value="AIG24874.1"/>
    <property type="molecule type" value="Genomic_DNA"/>
</dbReference>
<comment type="pathway">
    <text evidence="1">Lipid metabolism.</text>
</comment>
<feature type="site" description="Cleavage (non-hydrolytic); by autocatalysis" evidence="12">
    <location>
        <begin position="244"/>
        <end position="245"/>
    </location>
</feature>
<keyword evidence="8 12" id="KW-0594">Phospholipid biosynthesis</keyword>
<dbReference type="PANTHER" id="PTHR10067:SF6">
    <property type="entry name" value="PHOSPHATIDYLSERINE DECARBOXYLASE PROENZYME, MITOCHONDRIAL"/>
    <property type="match status" value="1"/>
</dbReference>
<comment type="similarity">
    <text evidence="12">Belongs to the phosphatidylserine decarboxylase family. PSD-B subfamily. Prokaryotic type I sub-subfamily.</text>
</comment>
<dbReference type="GO" id="GO:0006646">
    <property type="term" value="P:phosphatidylethanolamine biosynthetic process"/>
    <property type="evidence" value="ECO:0007669"/>
    <property type="project" value="UniProtKB-UniRule"/>
</dbReference>
<dbReference type="KEGG" id="blr:BRLA_c005160"/>
<feature type="modified residue" description="Pyruvic acid (Ser); by autocatalysis" evidence="12">
    <location>
        <position position="245"/>
    </location>
</feature>
<gene>
    <name evidence="12" type="primary">psd</name>
    <name evidence="13" type="ORF">BRLA_c005160</name>
</gene>
<reference evidence="13 14" key="1">
    <citation type="journal article" date="2011" name="J. Bacteriol.">
        <title>Genome sequence of Brevibacillus laterosporus LMG 15441, a pathogen of invertebrates.</title>
        <authorList>
            <person name="Djukic M."/>
            <person name="Poehlein A."/>
            <person name="Thurmer A."/>
            <person name="Daniel R."/>
        </authorList>
    </citation>
    <scope>NUCLEOTIDE SEQUENCE [LARGE SCALE GENOMIC DNA]</scope>
    <source>
        <strain evidence="13 14">LMG 15441</strain>
    </source>
</reference>
<dbReference type="NCBIfam" id="TIGR00163">
    <property type="entry name" value="PS_decarb"/>
    <property type="match status" value="1"/>
</dbReference>
<keyword evidence="2 12" id="KW-1003">Cell membrane</keyword>
<dbReference type="GO" id="GO:0004609">
    <property type="term" value="F:phosphatidylserine decarboxylase activity"/>
    <property type="evidence" value="ECO:0007669"/>
    <property type="project" value="UniProtKB-UniRule"/>
</dbReference>
<comment type="catalytic activity">
    <reaction evidence="12">
        <text>a 1,2-diacyl-sn-glycero-3-phospho-L-serine + H(+) = a 1,2-diacyl-sn-glycero-3-phosphoethanolamine + CO2</text>
        <dbReference type="Rhea" id="RHEA:20828"/>
        <dbReference type="ChEBI" id="CHEBI:15378"/>
        <dbReference type="ChEBI" id="CHEBI:16526"/>
        <dbReference type="ChEBI" id="CHEBI:57262"/>
        <dbReference type="ChEBI" id="CHEBI:64612"/>
        <dbReference type="EC" id="4.1.1.65"/>
    </reaction>
</comment>
<feature type="chain" id="PRO_5023304510" description="Phosphatidylserine decarboxylase alpha chain" evidence="12">
    <location>
        <begin position="245"/>
        <end position="281"/>
    </location>
</feature>
<feature type="active site" description="Charge relay system; for autoendoproteolytic cleavage activity" evidence="12">
    <location>
        <position position="142"/>
    </location>
</feature>
<evidence type="ECO:0000256" key="2">
    <source>
        <dbReference type="ARBA" id="ARBA00022475"/>
    </source>
</evidence>
<comment type="pathway">
    <text evidence="12">Phospholipid metabolism; phosphatidylethanolamine biosynthesis; phosphatidylethanolamine from CDP-diacylglycerol: step 2/2.</text>
</comment>